<organism evidence="1">
    <name type="scientific">marine sediment metagenome</name>
    <dbReference type="NCBI Taxonomy" id="412755"/>
    <lineage>
        <taxon>unclassified sequences</taxon>
        <taxon>metagenomes</taxon>
        <taxon>ecological metagenomes</taxon>
    </lineage>
</organism>
<gene>
    <name evidence="1" type="ORF">LCGC14_0739500</name>
</gene>
<dbReference type="EMBL" id="LAZR01001741">
    <property type="protein sequence ID" value="KKN39838.1"/>
    <property type="molecule type" value="Genomic_DNA"/>
</dbReference>
<proteinExistence type="predicted"/>
<evidence type="ECO:0000313" key="1">
    <source>
        <dbReference type="EMBL" id="KKN39838.1"/>
    </source>
</evidence>
<reference evidence="1" key="1">
    <citation type="journal article" date="2015" name="Nature">
        <title>Complex archaea that bridge the gap between prokaryotes and eukaryotes.</title>
        <authorList>
            <person name="Spang A."/>
            <person name="Saw J.H."/>
            <person name="Jorgensen S.L."/>
            <person name="Zaremba-Niedzwiedzka K."/>
            <person name="Martijn J."/>
            <person name="Lind A.E."/>
            <person name="van Eijk R."/>
            <person name="Schleper C."/>
            <person name="Guy L."/>
            <person name="Ettema T.J."/>
        </authorList>
    </citation>
    <scope>NUCLEOTIDE SEQUENCE</scope>
</reference>
<dbReference type="AlphaFoldDB" id="A0A0F9TEF9"/>
<accession>A0A0F9TEF9</accession>
<name>A0A0F9TEF9_9ZZZZ</name>
<sequence>MKLSTKSEFENTITYLKKCLDDLREVLPEVKETLELCMESEDILLNSYSIRCLIERLINAWPPYEG</sequence>
<comment type="caution">
    <text evidence="1">The sequence shown here is derived from an EMBL/GenBank/DDBJ whole genome shotgun (WGS) entry which is preliminary data.</text>
</comment>
<protein>
    <submittedName>
        <fullName evidence="1">Uncharacterized protein</fullName>
    </submittedName>
</protein>